<comment type="caution">
    <text evidence="1">The sequence shown here is derived from an EMBL/GenBank/DDBJ whole genome shotgun (WGS) entry which is preliminary data.</text>
</comment>
<keyword evidence="2" id="KW-1185">Reference proteome</keyword>
<dbReference type="SUPFAM" id="SSF55331">
    <property type="entry name" value="Tautomerase/MIF"/>
    <property type="match status" value="1"/>
</dbReference>
<dbReference type="GO" id="GO:0008704">
    <property type="term" value="F:5-carboxymethyl-2-hydroxymuconate delta-isomerase activity"/>
    <property type="evidence" value="ECO:0007669"/>
    <property type="project" value="InterPro"/>
</dbReference>
<dbReference type="Proteomes" id="UP000179786">
    <property type="component" value="Unassembled WGS sequence"/>
</dbReference>
<accession>A0A1S1MY26</accession>
<dbReference type="AlphaFoldDB" id="A0A1S1MY26"/>
<organism evidence="1 2">
    <name type="scientific">Pseudoalteromonas amylolytica</name>
    <dbReference type="NCBI Taxonomy" id="1859457"/>
    <lineage>
        <taxon>Bacteria</taxon>
        <taxon>Pseudomonadati</taxon>
        <taxon>Pseudomonadota</taxon>
        <taxon>Gammaproteobacteria</taxon>
        <taxon>Alteromonadales</taxon>
        <taxon>Pseudoalteromonadaceae</taxon>
        <taxon>Pseudoalteromonas</taxon>
    </lineage>
</organism>
<dbReference type="Gene3D" id="3.30.429.10">
    <property type="entry name" value="Macrophage Migration Inhibitory Factor"/>
    <property type="match status" value="1"/>
</dbReference>
<protein>
    <submittedName>
        <fullName evidence="1">5-carboxymethyl-2-hydroxymuconate isomerase</fullName>
    </submittedName>
</protein>
<dbReference type="InterPro" id="IPR014347">
    <property type="entry name" value="Tautomerase/MIF_sf"/>
</dbReference>
<dbReference type="PANTHER" id="PTHR37950">
    <property type="entry name" value="4-HYDROXYPHENYLACETATE CATABOLISM PROTEIN"/>
    <property type="match status" value="1"/>
</dbReference>
<proteinExistence type="predicted"/>
<evidence type="ECO:0000313" key="1">
    <source>
        <dbReference type="EMBL" id="OHU91988.1"/>
    </source>
</evidence>
<dbReference type="Pfam" id="PF02962">
    <property type="entry name" value="CHMI"/>
    <property type="match status" value="1"/>
</dbReference>
<dbReference type="STRING" id="1859457.BET10_06525"/>
<dbReference type="InterPro" id="IPR004220">
    <property type="entry name" value="5-COMe_2-OHmuconate_Isoase"/>
</dbReference>
<evidence type="ECO:0000313" key="2">
    <source>
        <dbReference type="Proteomes" id="UP000179786"/>
    </source>
</evidence>
<name>A0A1S1MY26_9GAMM</name>
<sequence>MPHLIIEHSNNLPIPAQQLVEAVHLATQSTALFDPTTLKTRTQSTDYYKLAEGKIGFVHIHAHLIEGRSEAQKQLLSNALLEVLQTMFDTNWLLSVHPYDLLPSIYRKN</sequence>
<dbReference type="OrthoDB" id="9814215at2"/>
<reference evidence="1 2" key="1">
    <citation type="submission" date="2016-09" db="EMBL/GenBank/DDBJ databases">
        <title>Pseudoalteromonas amylolytica sp. nov., isolated from the surface seawater.</title>
        <authorList>
            <person name="Wu Y.-H."/>
            <person name="Cheng H."/>
            <person name="Jin X.-B."/>
            <person name="Wang C.-S."/>
            <person name="Xu X.-W."/>
        </authorList>
    </citation>
    <scope>NUCLEOTIDE SEQUENCE [LARGE SCALE GENOMIC DNA]</scope>
    <source>
        <strain evidence="1 2">JW1</strain>
    </source>
</reference>
<gene>
    <name evidence="1" type="ORF">BET10_06525</name>
</gene>
<keyword evidence="1" id="KW-0413">Isomerase</keyword>
<dbReference type="PANTHER" id="PTHR37950:SF1">
    <property type="entry name" value="4-HYDROXYPHENYLACETATE CATABOLISM PROTEIN"/>
    <property type="match status" value="1"/>
</dbReference>
<dbReference type="EMBL" id="MKJU01000022">
    <property type="protein sequence ID" value="OHU91988.1"/>
    <property type="molecule type" value="Genomic_DNA"/>
</dbReference>
<dbReference type="RefSeq" id="WP_070983792.1">
    <property type="nucleotide sequence ID" value="NZ_MKJU01000022.1"/>
</dbReference>